<dbReference type="PROSITE" id="PS51352">
    <property type="entry name" value="THIOREDOXIN_2"/>
    <property type="match status" value="1"/>
</dbReference>
<evidence type="ECO:0000256" key="1">
    <source>
        <dbReference type="ARBA" id="ARBA00008987"/>
    </source>
</evidence>
<comment type="similarity">
    <text evidence="1">Belongs to the thioredoxin family.</text>
</comment>
<evidence type="ECO:0000313" key="11">
    <source>
        <dbReference type="Proteomes" id="UP000515344"/>
    </source>
</evidence>
<reference evidence="11" key="1">
    <citation type="submission" date="2020-08" db="EMBL/GenBank/DDBJ databases">
        <title>Lacibacter sp. S13-6-6 genome sequencing.</title>
        <authorList>
            <person name="Jin L."/>
        </authorList>
    </citation>
    <scope>NUCLEOTIDE SEQUENCE [LARGE SCALE GENOMIC DNA]</scope>
    <source>
        <strain evidence="11">S13-6-6</strain>
    </source>
</reference>
<evidence type="ECO:0000256" key="4">
    <source>
        <dbReference type="ARBA" id="ARBA00023157"/>
    </source>
</evidence>
<dbReference type="GO" id="GO:0045454">
    <property type="term" value="P:cell redox homeostasis"/>
    <property type="evidence" value="ECO:0007669"/>
    <property type="project" value="TreeGrafter"/>
</dbReference>
<dbReference type="InterPro" id="IPR017937">
    <property type="entry name" value="Thioredoxin_CS"/>
</dbReference>
<feature type="active site" description="Nucleophile" evidence="7">
    <location>
        <position position="26"/>
    </location>
</feature>
<dbReference type="GO" id="GO:0005829">
    <property type="term" value="C:cytosol"/>
    <property type="evidence" value="ECO:0007669"/>
    <property type="project" value="TreeGrafter"/>
</dbReference>
<dbReference type="EMBL" id="CP060007">
    <property type="protein sequence ID" value="QNA45563.1"/>
    <property type="molecule type" value="Genomic_DNA"/>
</dbReference>
<proteinExistence type="inferred from homology"/>
<keyword evidence="11" id="KW-1185">Reference proteome</keyword>
<keyword evidence="3" id="KW-0249">Electron transport</keyword>
<dbReference type="SUPFAM" id="SSF52833">
    <property type="entry name" value="Thioredoxin-like"/>
    <property type="match status" value="1"/>
</dbReference>
<feature type="site" description="Contributes to redox potential value" evidence="7">
    <location>
        <position position="25"/>
    </location>
</feature>
<feature type="active site" description="Nucleophile" evidence="7">
    <location>
        <position position="23"/>
    </location>
</feature>
<evidence type="ECO:0000256" key="5">
    <source>
        <dbReference type="ARBA" id="ARBA00023284"/>
    </source>
</evidence>
<dbReference type="FunFam" id="3.40.30.10:FF:000001">
    <property type="entry name" value="Thioredoxin"/>
    <property type="match status" value="1"/>
</dbReference>
<evidence type="ECO:0000256" key="3">
    <source>
        <dbReference type="ARBA" id="ARBA00022982"/>
    </source>
</evidence>
<dbReference type="PROSITE" id="PS00194">
    <property type="entry name" value="THIOREDOXIN_1"/>
    <property type="match status" value="1"/>
</dbReference>
<feature type="domain" description="Thioredoxin" evidence="9">
    <location>
        <begin position="1"/>
        <end position="99"/>
    </location>
</feature>
<dbReference type="GO" id="GO:0015035">
    <property type="term" value="F:protein-disulfide reductase activity"/>
    <property type="evidence" value="ECO:0007669"/>
    <property type="project" value="UniProtKB-UniRule"/>
</dbReference>
<keyword evidence="4 8" id="KW-1015">Disulfide bond</keyword>
<dbReference type="RefSeq" id="WP_182804728.1">
    <property type="nucleotide sequence ID" value="NZ_CP060007.1"/>
</dbReference>
<dbReference type="InterPro" id="IPR036249">
    <property type="entry name" value="Thioredoxin-like_sf"/>
</dbReference>
<dbReference type="InterPro" id="IPR013766">
    <property type="entry name" value="Thioredoxin_domain"/>
</dbReference>
<evidence type="ECO:0000256" key="2">
    <source>
        <dbReference type="ARBA" id="ARBA00022448"/>
    </source>
</evidence>
<organism evidence="10 11">
    <name type="scientific">Lacibacter sediminis</name>
    <dbReference type="NCBI Taxonomy" id="2760713"/>
    <lineage>
        <taxon>Bacteria</taxon>
        <taxon>Pseudomonadati</taxon>
        <taxon>Bacteroidota</taxon>
        <taxon>Chitinophagia</taxon>
        <taxon>Chitinophagales</taxon>
        <taxon>Chitinophagaceae</taxon>
        <taxon>Lacibacter</taxon>
    </lineage>
</organism>
<evidence type="ECO:0000259" key="9">
    <source>
        <dbReference type="PROSITE" id="PS51352"/>
    </source>
</evidence>
<evidence type="ECO:0000256" key="7">
    <source>
        <dbReference type="PIRSR" id="PIRSR000077-1"/>
    </source>
</evidence>
<dbReference type="PIRSF" id="PIRSF000077">
    <property type="entry name" value="Thioredoxin"/>
    <property type="match status" value="1"/>
</dbReference>
<feature type="site" description="Contributes to redox potential value" evidence="7">
    <location>
        <position position="24"/>
    </location>
</feature>
<accession>A0A7G5XJB0</accession>
<feature type="disulfide bond" description="Redox-active" evidence="8">
    <location>
        <begin position="23"/>
        <end position="26"/>
    </location>
</feature>
<keyword evidence="5 8" id="KW-0676">Redox-active center</keyword>
<dbReference type="Gene3D" id="3.40.30.10">
    <property type="entry name" value="Glutaredoxin"/>
    <property type="match status" value="1"/>
</dbReference>
<feature type="site" description="Deprotonates C-terminal active site Cys" evidence="7">
    <location>
        <position position="17"/>
    </location>
</feature>
<dbReference type="CDD" id="cd02947">
    <property type="entry name" value="TRX_family"/>
    <property type="match status" value="1"/>
</dbReference>
<keyword evidence="2" id="KW-0813">Transport</keyword>
<sequence>MSNFESHIYGSKPVVVDFFAEWCGPCKLMTPVLQQVKEAAGDRVTVLKMDIDKNPGFTHRYSVQAVPTLIIFKDGQVIWRKSGVVPAHEILQYLNTVMS</sequence>
<gene>
    <name evidence="10" type="primary">trxA</name>
    <name evidence="10" type="ORF">H4075_04995</name>
</gene>
<dbReference type="Proteomes" id="UP000515344">
    <property type="component" value="Chromosome"/>
</dbReference>
<dbReference type="PANTHER" id="PTHR45663">
    <property type="entry name" value="GEO12009P1"/>
    <property type="match status" value="1"/>
</dbReference>
<evidence type="ECO:0000256" key="8">
    <source>
        <dbReference type="PIRSR" id="PIRSR000077-4"/>
    </source>
</evidence>
<dbReference type="AlphaFoldDB" id="A0A7G5XJB0"/>
<dbReference type="Pfam" id="PF00085">
    <property type="entry name" value="Thioredoxin"/>
    <property type="match status" value="1"/>
</dbReference>
<dbReference type="InterPro" id="IPR005746">
    <property type="entry name" value="Thioredoxin"/>
</dbReference>
<dbReference type="PRINTS" id="PR00421">
    <property type="entry name" value="THIOREDOXIN"/>
</dbReference>
<evidence type="ECO:0000256" key="6">
    <source>
        <dbReference type="NCBIfam" id="TIGR01068"/>
    </source>
</evidence>
<protein>
    <recommendedName>
        <fullName evidence="6">Thioredoxin</fullName>
    </recommendedName>
</protein>
<evidence type="ECO:0000313" key="10">
    <source>
        <dbReference type="EMBL" id="QNA45563.1"/>
    </source>
</evidence>
<dbReference type="PANTHER" id="PTHR45663:SF11">
    <property type="entry name" value="GEO12009P1"/>
    <property type="match status" value="1"/>
</dbReference>
<dbReference type="KEGG" id="lacs:H4075_04995"/>
<dbReference type="NCBIfam" id="TIGR01068">
    <property type="entry name" value="thioredoxin"/>
    <property type="match status" value="1"/>
</dbReference>
<name>A0A7G5XJB0_9BACT</name>